<evidence type="ECO:0008006" key="4">
    <source>
        <dbReference type="Google" id="ProtNLM"/>
    </source>
</evidence>
<dbReference type="AlphaFoldDB" id="A0A1F6EAM7"/>
<keyword evidence="1" id="KW-0812">Transmembrane</keyword>
<evidence type="ECO:0000313" key="3">
    <source>
        <dbReference type="Proteomes" id="UP000176914"/>
    </source>
</evidence>
<keyword evidence="1" id="KW-1133">Transmembrane helix</keyword>
<dbReference type="InterPro" id="IPR014509">
    <property type="entry name" value="YjdF-like"/>
</dbReference>
<reference evidence="2 3" key="1">
    <citation type="journal article" date="2016" name="Nat. Commun.">
        <title>Thousands of microbial genomes shed light on interconnected biogeochemical processes in an aquifer system.</title>
        <authorList>
            <person name="Anantharaman K."/>
            <person name="Brown C.T."/>
            <person name="Hug L.A."/>
            <person name="Sharon I."/>
            <person name="Castelle C.J."/>
            <person name="Probst A.J."/>
            <person name="Thomas B.C."/>
            <person name="Singh A."/>
            <person name="Wilkins M.J."/>
            <person name="Karaoz U."/>
            <person name="Brodie E.L."/>
            <person name="Williams K.H."/>
            <person name="Hubbard S.S."/>
            <person name="Banfield J.F."/>
        </authorList>
    </citation>
    <scope>NUCLEOTIDE SEQUENCE [LARGE SCALE GENOMIC DNA]</scope>
</reference>
<name>A0A1F6EAM7_9BACT</name>
<feature type="transmembrane region" description="Helical" evidence="1">
    <location>
        <begin position="64"/>
        <end position="81"/>
    </location>
</feature>
<gene>
    <name evidence="2" type="ORF">A3C20_01285</name>
</gene>
<accession>A0A1F6EAM7</accession>
<feature type="transmembrane region" description="Helical" evidence="1">
    <location>
        <begin position="93"/>
        <end position="117"/>
    </location>
</feature>
<feature type="transmembrane region" description="Helical" evidence="1">
    <location>
        <begin position="37"/>
        <end position="57"/>
    </location>
</feature>
<dbReference type="EMBL" id="MFLL01000002">
    <property type="protein sequence ID" value="OGG70630.1"/>
    <property type="molecule type" value="Genomic_DNA"/>
</dbReference>
<evidence type="ECO:0000256" key="1">
    <source>
        <dbReference type="SAM" id="Phobius"/>
    </source>
</evidence>
<dbReference type="Proteomes" id="UP000176914">
    <property type="component" value="Unassembled WGS sequence"/>
</dbReference>
<sequence>MRQRLLFLQLFVLCALWVAQTLGIYFFARTPNNAFFSPSHFLGGMWAAAFGAWAFGYVGKHLSFSGYLLVALAFGVAWEIYEVVAQLISPDSLAYAIDTIADLMFDVLGGYCTALLVRKLTA</sequence>
<organism evidence="2 3">
    <name type="scientific">Candidatus Kaiserbacteria bacterium RIFCSPHIGHO2_02_FULL_55_25</name>
    <dbReference type="NCBI Taxonomy" id="1798498"/>
    <lineage>
        <taxon>Bacteria</taxon>
        <taxon>Candidatus Kaiseribacteriota</taxon>
    </lineage>
</organism>
<keyword evidence="1" id="KW-0472">Membrane</keyword>
<proteinExistence type="predicted"/>
<protein>
    <recommendedName>
        <fullName evidence="4">VanZ-like domain-containing protein</fullName>
    </recommendedName>
</protein>
<dbReference type="Pfam" id="PF09997">
    <property type="entry name" value="DUF2238"/>
    <property type="match status" value="1"/>
</dbReference>
<comment type="caution">
    <text evidence="2">The sequence shown here is derived from an EMBL/GenBank/DDBJ whole genome shotgun (WGS) entry which is preliminary data.</text>
</comment>
<evidence type="ECO:0000313" key="2">
    <source>
        <dbReference type="EMBL" id="OGG70630.1"/>
    </source>
</evidence>